<evidence type="ECO:0000313" key="1">
    <source>
        <dbReference type="EMBL" id="CAH1099027.1"/>
    </source>
</evidence>
<dbReference type="Proteomes" id="UP001153636">
    <property type="component" value="Chromosome 1"/>
</dbReference>
<dbReference type="OrthoDB" id="6756381at2759"/>
<evidence type="ECO:0000313" key="2">
    <source>
        <dbReference type="Proteomes" id="UP001153636"/>
    </source>
</evidence>
<proteinExistence type="predicted"/>
<organism evidence="1 2">
    <name type="scientific">Psylliodes chrysocephalus</name>
    <dbReference type="NCBI Taxonomy" id="3402493"/>
    <lineage>
        <taxon>Eukaryota</taxon>
        <taxon>Metazoa</taxon>
        <taxon>Ecdysozoa</taxon>
        <taxon>Arthropoda</taxon>
        <taxon>Hexapoda</taxon>
        <taxon>Insecta</taxon>
        <taxon>Pterygota</taxon>
        <taxon>Neoptera</taxon>
        <taxon>Endopterygota</taxon>
        <taxon>Coleoptera</taxon>
        <taxon>Polyphaga</taxon>
        <taxon>Cucujiformia</taxon>
        <taxon>Chrysomeloidea</taxon>
        <taxon>Chrysomelidae</taxon>
        <taxon>Galerucinae</taxon>
        <taxon>Alticini</taxon>
        <taxon>Psylliodes</taxon>
    </lineage>
</organism>
<keyword evidence="2" id="KW-1185">Reference proteome</keyword>
<dbReference type="PROSITE" id="PS51257">
    <property type="entry name" value="PROKAR_LIPOPROTEIN"/>
    <property type="match status" value="1"/>
</dbReference>
<name>A0A9P0C8N6_9CUCU</name>
<gene>
    <name evidence="1" type="ORF">PSYICH_LOCUS89</name>
</gene>
<dbReference type="EMBL" id="OV651813">
    <property type="protein sequence ID" value="CAH1099027.1"/>
    <property type="molecule type" value="Genomic_DNA"/>
</dbReference>
<reference evidence="1" key="1">
    <citation type="submission" date="2022-01" db="EMBL/GenBank/DDBJ databases">
        <authorList>
            <person name="King R."/>
        </authorList>
    </citation>
    <scope>NUCLEOTIDE SEQUENCE</scope>
</reference>
<dbReference type="PANTHER" id="PTHR37162:SF1">
    <property type="entry name" value="BED-TYPE DOMAIN-CONTAINING PROTEIN"/>
    <property type="match status" value="1"/>
</dbReference>
<protein>
    <submittedName>
        <fullName evidence="1">Uncharacterized protein</fullName>
    </submittedName>
</protein>
<dbReference type="PANTHER" id="PTHR37162">
    <property type="entry name" value="HAT FAMILY DIMERISATION DOMAINCONTAINING PROTEIN-RELATED"/>
    <property type="match status" value="1"/>
</dbReference>
<dbReference type="AlphaFoldDB" id="A0A9P0C8N6"/>
<accession>A0A9P0C8N6</accession>
<sequence>MMEDKNGVKDKIKSLNPNIFVLGCICHSFALCSSAECTKLPRGLEDFIRSIYNYFAHCNFQKFTNIKPYEMLHLVQTRWLSLHVRSNTILII</sequence>